<evidence type="ECO:0000256" key="1">
    <source>
        <dbReference type="ARBA" id="ARBA00023121"/>
    </source>
</evidence>
<keyword evidence="3" id="KW-1185">Reference proteome</keyword>
<dbReference type="GO" id="GO:0008289">
    <property type="term" value="F:lipid binding"/>
    <property type="evidence" value="ECO:0007669"/>
    <property type="project" value="UniProtKB-KW"/>
</dbReference>
<dbReference type="eggNOG" id="COG1307">
    <property type="taxonomic scope" value="Bacteria"/>
</dbReference>
<dbReference type="PANTHER" id="PTHR33434">
    <property type="entry name" value="DEGV DOMAIN-CONTAINING PROTEIN DR_1986-RELATED"/>
    <property type="match status" value="1"/>
</dbReference>
<dbReference type="HOGENOM" id="CLU_048251_0_0_11"/>
<dbReference type="OrthoDB" id="9760324at2"/>
<dbReference type="RefSeq" id="WP_007467895.1">
    <property type="nucleotide sequence ID" value="NZ_KI391954.1"/>
</dbReference>
<reference evidence="2 3" key="1">
    <citation type="journal article" date="2011" name="Stand. Genomic Sci.">
        <title>High quality draft genome sequence of Segniliparus rugosus CDC 945(T)= (ATCC BAA-974(T)).</title>
        <authorList>
            <person name="Earl A.M."/>
            <person name="Desjardins C.A."/>
            <person name="Fitzgerald M.G."/>
            <person name="Arachchi H.M."/>
            <person name="Zeng Q."/>
            <person name="Mehta T."/>
            <person name="Griggs A."/>
            <person name="Birren B.W."/>
            <person name="Toney N.C."/>
            <person name="Carr J."/>
            <person name="Posey J."/>
            <person name="Butler W.R."/>
        </authorList>
    </citation>
    <scope>NUCLEOTIDE SEQUENCE [LARGE SCALE GENOMIC DNA]</scope>
    <source>
        <strain evidence="3">ATCC BAA-974 / DSM 45345 / CCUG 50838 / CIP 108380 / JCM 13579 / CDC 945</strain>
    </source>
</reference>
<evidence type="ECO:0000313" key="3">
    <source>
        <dbReference type="Proteomes" id="UP000004816"/>
    </source>
</evidence>
<evidence type="ECO:0000313" key="2">
    <source>
        <dbReference type="EMBL" id="EFV14420.1"/>
    </source>
</evidence>
<dbReference type="InterPro" id="IPR043168">
    <property type="entry name" value="DegV_C"/>
</dbReference>
<dbReference type="PANTHER" id="PTHR33434:SF2">
    <property type="entry name" value="FATTY ACID-BINDING PROTEIN TM_1468"/>
    <property type="match status" value="1"/>
</dbReference>
<comment type="caution">
    <text evidence="2">The sequence shown here is derived from an EMBL/GenBank/DDBJ whole genome shotgun (WGS) entry which is preliminary data.</text>
</comment>
<dbReference type="AlphaFoldDB" id="E5XMJ3"/>
<name>E5XMJ3_SEGRC</name>
<dbReference type="SUPFAM" id="SSF82549">
    <property type="entry name" value="DAK1/DegV-like"/>
    <property type="match status" value="1"/>
</dbReference>
<dbReference type="Pfam" id="PF02645">
    <property type="entry name" value="DegV"/>
    <property type="match status" value="1"/>
</dbReference>
<gene>
    <name evidence="2" type="ORF">HMPREF9336_00713</name>
</gene>
<dbReference type="InterPro" id="IPR003797">
    <property type="entry name" value="DegV"/>
</dbReference>
<dbReference type="InterPro" id="IPR050270">
    <property type="entry name" value="DegV_domain_contain"/>
</dbReference>
<dbReference type="Gene3D" id="3.30.1180.10">
    <property type="match status" value="1"/>
</dbReference>
<dbReference type="NCBIfam" id="TIGR00762">
    <property type="entry name" value="DegV"/>
    <property type="match status" value="1"/>
</dbReference>
<accession>E5XMJ3</accession>
<sequence length="281" mass="29194">MTVRVVTDSACCLSADQLAAHGIRQAALHVLLDGRAIPEDDDNPGSDDGFGEDWLTKPGLSTAAANEEELVALYEKAFAESSGDGVVAVHLSGALSATATSAQKAARRVGAVVVVDSRQAAMGVGFAALAAARAASGGAALDEVAEIARRTAEATTTWGFVDKLDWLRRSGRIPRTTWLVGTALSIRPVLRISDGKLQIAERTRTRAKALDKLVELAKTRFGDSETTVAIRHQQAEEQAAQLAEALSGALRLTAAVDIGPVNRVLGAHLGTGALVLSGVSP</sequence>
<dbReference type="EMBL" id="ACZI02000003">
    <property type="protein sequence ID" value="EFV14420.1"/>
    <property type="molecule type" value="Genomic_DNA"/>
</dbReference>
<dbReference type="Proteomes" id="UP000004816">
    <property type="component" value="Unassembled WGS sequence"/>
</dbReference>
<dbReference type="STRING" id="679197.HMPREF9336_00713"/>
<dbReference type="PROSITE" id="PS51482">
    <property type="entry name" value="DEGV"/>
    <property type="match status" value="1"/>
</dbReference>
<dbReference type="Gene3D" id="3.40.50.10170">
    <property type="match status" value="1"/>
</dbReference>
<keyword evidence="1" id="KW-0446">Lipid-binding</keyword>
<organism evidence="2 3">
    <name type="scientific">Segniliparus rugosus (strain ATCC BAA-974 / DSM 45345 / CCUG 50838 / CIP 108380 / JCM 13579 / CDC 945)</name>
    <dbReference type="NCBI Taxonomy" id="679197"/>
    <lineage>
        <taxon>Bacteria</taxon>
        <taxon>Bacillati</taxon>
        <taxon>Actinomycetota</taxon>
        <taxon>Actinomycetes</taxon>
        <taxon>Mycobacteriales</taxon>
        <taxon>Segniliparaceae</taxon>
        <taxon>Segniliparus</taxon>
    </lineage>
</organism>
<proteinExistence type="predicted"/>
<protein>
    <submittedName>
        <fullName evidence="2">DegV family EDD domain-containing protein</fullName>
    </submittedName>
</protein>